<organism evidence="1 2">
    <name type="scientific">Smallanthus sonchifolius</name>
    <dbReference type="NCBI Taxonomy" id="185202"/>
    <lineage>
        <taxon>Eukaryota</taxon>
        <taxon>Viridiplantae</taxon>
        <taxon>Streptophyta</taxon>
        <taxon>Embryophyta</taxon>
        <taxon>Tracheophyta</taxon>
        <taxon>Spermatophyta</taxon>
        <taxon>Magnoliopsida</taxon>
        <taxon>eudicotyledons</taxon>
        <taxon>Gunneridae</taxon>
        <taxon>Pentapetalae</taxon>
        <taxon>asterids</taxon>
        <taxon>campanulids</taxon>
        <taxon>Asterales</taxon>
        <taxon>Asteraceae</taxon>
        <taxon>Asteroideae</taxon>
        <taxon>Heliantheae alliance</taxon>
        <taxon>Millerieae</taxon>
        <taxon>Smallanthus</taxon>
    </lineage>
</organism>
<dbReference type="EMBL" id="CM042029">
    <property type="protein sequence ID" value="KAI3794145.1"/>
    <property type="molecule type" value="Genomic_DNA"/>
</dbReference>
<gene>
    <name evidence="1" type="ORF">L1987_36773</name>
</gene>
<reference evidence="2" key="1">
    <citation type="journal article" date="2022" name="Mol. Ecol. Resour.">
        <title>The genomes of chicory, endive, great burdock and yacon provide insights into Asteraceae palaeo-polyploidization history and plant inulin production.</title>
        <authorList>
            <person name="Fan W."/>
            <person name="Wang S."/>
            <person name="Wang H."/>
            <person name="Wang A."/>
            <person name="Jiang F."/>
            <person name="Liu H."/>
            <person name="Zhao H."/>
            <person name="Xu D."/>
            <person name="Zhang Y."/>
        </authorList>
    </citation>
    <scope>NUCLEOTIDE SEQUENCE [LARGE SCALE GENOMIC DNA]</scope>
    <source>
        <strain evidence="2">cv. Yunnan</strain>
    </source>
</reference>
<keyword evidence="2" id="KW-1185">Reference proteome</keyword>
<protein>
    <submittedName>
        <fullName evidence="1">Uncharacterized protein</fullName>
    </submittedName>
</protein>
<dbReference type="Proteomes" id="UP001056120">
    <property type="component" value="Linkage Group LG12"/>
</dbReference>
<reference evidence="1 2" key="2">
    <citation type="journal article" date="2022" name="Mol. Ecol. Resour.">
        <title>The genomes of chicory, endive, great burdock and yacon provide insights into Asteraceae paleo-polyploidization history and plant inulin production.</title>
        <authorList>
            <person name="Fan W."/>
            <person name="Wang S."/>
            <person name="Wang H."/>
            <person name="Wang A."/>
            <person name="Jiang F."/>
            <person name="Liu H."/>
            <person name="Zhao H."/>
            <person name="Xu D."/>
            <person name="Zhang Y."/>
        </authorList>
    </citation>
    <scope>NUCLEOTIDE SEQUENCE [LARGE SCALE GENOMIC DNA]</scope>
    <source>
        <strain evidence="2">cv. Yunnan</strain>
        <tissue evidence="1">Leaves</tissue>
    </source>
</reference>
<evidence type="ECO:0000313" key="2">
    <source>
        <dbReference type="Proteomes" id="UP001056120"/>
    </source>
</evidence>
<comment type="caution">
    <text evidence="1">The sequence shown here is derived from an EMBL/GenBank/DDBJ whole genome shotgun (WGS) entry which is preliminary data.</text>
</comment>
<evidence type="ECO:0000313" key="1">
    <source>
        <dbReference type="EMBL" id="KAI3794145.1"/>
    </source>
</evidence>
<accession>A0ACB9HEI0</accession>
<proteinExistence type="predicted"/>
<name>A0ACB9HEI0_9ASTR</name>
<sequence>MWNKKGFRPSYRHVEGGKWTRSGDGSGEKKEANMATIDLTEETEVLQRRIKTVREREIETKHGGKKLKKEGLGQPLVKEVEKGEDVMTGEEKEAGAGHQALEEDISELKTLLGVTGAGGSGGGGDDEDGDSEE</sequence>